<dbReference type="PRINTS" id="PR00332">
    <property type="entry name" value="HISTRIAD"/>
</dbReference>
<feature type="short sequence motif" description="Histidine triad motif" evidence="2 3">
    <location>
        <begin position="95"/>
        <end position="99"/>
    </location>
</feature>
<name>A0A1G2R2R9_9BACT</name>
<evidence type="ECO:0000256" key="3">
    <source>
        <dbReference type="PROSITE-ProRule" id="PRU00464"/>
    </source>
</evidence>
<dbReference type="PANTHER" id="PTHR23089">
    <property type="entry name" value="HISTIDINE TRIAD HIT PROTEIN"/>
    <property type="match status" value="1"/>
</dbReference>
<feature type="domain" description="HIT" evidence="4">
    <location>
        <begin position="4"/>
        <end position="109"/>
    </location>
</feature>
<evidence type="ECO:0000256" key="1">
    <source>
        <dbReference type="PIRSR" id="PIRSR601310-1"/>
    </source>
</evidence>
<evidence type="ECO:0000256" key="2">
    <source>
        <dbReference type="PIRSR" id="PIRSR601310-3"/>
    </source>
</evidence>
<dbReference type="Proteomes" id="UP000179258">
    <property type="component" value="Unassembled WGS sequence"/>
</dbReference>
<dbReference type="GO" id="GO:0003824">
    <property type="term" value="F:catalytic activity"/>
    <property type="evidence" value="ECO:0007669"/>
    <property type="project" value="InterPro"/>
</dbReference>
<protein>
    <submittedName>
        <fullName evidence="5">Histidine triad nucleotide-binding protein</fullName>
    </submittedName>
</protein>
<dbReference type="Pfam" id="PF11969">
    <property type="entry name" value="DcpS_C"/>
    <property type="match status" value="1"/>
</dbReference>
<dbReference type="EMBL" id="MHTX01000047">
    <property type="protein sequence ID" value="OHA66997.1"/>
    <property type="molecule type" value="Genomic_DNA"/>
</dbReference>
<comment type="caution">
    <text evidence="5">The sequence shown here is derived from an EMBL/GenBank/DDBJ whole genome shotgun (WGS) entry which is preliminary data.</text>
</comment>
<sequence length="109" mass="12134">MDCIFCKIANKELPAKIVFADENFVAFDDINPKAPVHILIVPRRHIFSVDHLEREDKELIGEMILAAKKIAGERQLAGYKLQINVGRGGGQLVDHLHLHLLSGNITGEV</sequence>
<evidence type="ECO:0000313" key="6">
    <source>
        <dbReference type="Proteomes" id="UP000179258"/>
    </source>
</evidence>
<evidence type="ECO:0000313" key="5">
    <source>
        <dbReference type="EMBL" id="OHA66997.1"/>
    </source>
</evidence>
<dbReference type="InterPro" id="IPR011146">
    <property type="entry name" value="HIT-like"/>
</dbReference>
<dbReference type="Gene3D" id="3.30.428.10">
    <property type="entry name" value="HIT-like"/>
    <property type="match status" value="1"/>
</dbReference>
<dbReference type="InterPro" id="IPR019808">
    <property type="entry name" value="Histidine_triad_CS"/>
</dbReference>
<evidence type="ECO:0000259" key="4">
    <source>
        <dbReference type="PROSITE" id="PS51084"/>
    </source>
</evidence>
<gene>
    <name evidence="5" type="ORF">A3D59_01565</name>
</gene>
<proteinExistence type="predicted"/>
<dbReference type="InterPro" id="IPR001310">
    <property type="entry name" value="Histidine_triad_HIT"/>
</dbReference>
<dbReference type="PROSITE" id="PS00892">
    <property type="entry name" value="HIT_1"/>
    <property type="match status" value="1"/>
</dbReference>
<feature type="active site" description="Tele-AMP-histidine intermediate" evidence="1">
    <location>
        <position position="97"/>
    </location>
</feature>
<dbReference type="SUPFAM" id="SSF54197">
    <property type="entry name" value="HIT-like"/>
    <property type="match status" value="1"/>
</dbReference>
<reference evidence="5 6" key="1">
    <citation type="journal article" date="2016" name="Nat. Commun.">
        <title>Thousands of microbial genomes shed light on interconnected biogeochemical processes in an aquifer system.</title>
        <authorList>
            <person name="Anantharaman K."/>
            <person name="Brown C.T."/>
            <person name="Hug L.A."/>
            <person name="Sharon I."/>
            <person name="Castelle C.J."/>
            <person name="Probst A.J."/>
            <person name="Thomas B.C."/>
            <person name="Singh A."/>
            <person name="Wilkins M.J."/>
            <person name="Karaoz U."/>
            <person name="Brodie E.L."/>
            <person name="Williams K.H."/>
            <person name="Hubbard S.S."/>
            <person name="Banfield J.F."/>
        </authorList>
    </citation>
    <scope>NUCLEOTIDE SEQUENCE [LARGE SCALE GENOMIC DNA]</scope>
</reference>
<dbReference type="PROSITE" id="PS51084">
    <property type="entry name" value="HIT_2"/>
    <property type="match status" value="1"/>
</dbReference>
<accession>A0A1G2R2R9</accession>
<organism evidence="5 6">
    <name type="scientific">Candidatus Wildermuthbacteria bacterium RIFCSPHIGHO2_02_FULL_47_17</name>
    <dbReference type="NCBI Taxonomy" id="1802452"/>
    <lineage>
        <taxon>Bacteria</taxon>
        <taxon>Candidatus Wildermuthiibacteriota</taxon>
    </lineage>
</organism>
<dbReference type="AlphaFoldDB" id="A0A1G2R2R9"/>
<dbReference type="InterPro" id="IPR036265">
    <property type="entry name" value="HIT-like_sf"/>
</dbReference>